<dbReference type="Gene3D" id="3.40.50.720">
    <property type="entry name" value="NAD(P)-binding Rossmann-like Domain"/>
    <property type="match status" value="1"/>
</dbReference>
<protein>
    <recommendedName>
        <fullName evidence="2 4">Glutamate dehydrogenase</fullName>
    </recommendedName>
</protein>
<dbReference type="InterPro" id="IPR036291">
    <property type="entry name" value="NAD(P)-bd_dom_sf"/>
</dbReference>
<dbReference type="PRINTS" id="PR00082">
    <property type="entry name" value="GLFDHDRGNASE"/>
</dbReference>
<gene>
    <name evidence="9" type="ORF">EPH95_01045</name>
</gene>
<evidence type="ECO:0000256" key="7">
    <source>
        <dbReference type="RuleBase" id="RU004417"/>
    </source>
</evidence>
<keyword evidence="10" id="KW-1185">Reference proteome</keyword>
<dbReference type="Gene3D" id="3.40.50.10860">
    <property type="entry name" value="Leucine Dehydrogenase, chain A, domain 1"/>
    <property type="match status" value="1"/>
</dbReference>
<keyword evidence="3 4" id="KW-0560">Oxidoreductase</keyword>
<evidence type="ECO:0000256" key="4">
    <source>
        <dbReference type="PIRNR" id="PIRNR000185"/>
    </source>
</evidence>
<evidence type="ECO:0000313" key="9">
    <source>
        <dbReference type="EMBL" id="QDI92939.1"/>
    </source>
</evidence>
<organism evidence="9 10">
    <name type="scientific">Salicibibacter halophilus</name>
    <dbReference type="NCBI Taxonomy" id="2502791"/>
    <lineage>
        <taxon>Bacteria</taxon>
        <taxon>Bacillati</taxon>
        <taxon>Bacillota</taxon>
        <taxon>Bacilli</taxon>
        <taxon>Bacillales</taxon>
        <taxon>Bacillaceae</taxon>
        <taxon>Salicibibacter</taxon>
    </lineage>
</organism>
<feature type="site" description="Important for catalysis" evidence="6">
    <location>
        <position position="157"/>
    </location>
</feature>
<dbReference type="PANTHER" id="PTHR11606:SF13">
    <property type="entry name" value="GLUTAMATE DEHYDROGENASE 1, MITOCHONDRIAL"/>
    <property type="match status" value="1"/>
</dbReference>
<dbReference type="KEGG" id="sale:EPH95_01045"/>
<dbReference type="EMBL" id="CP035485">
    <property type="protein sequence ID" value="QDI92939.1"/>
    <property type="molecule type" value="Genomic_DNA"/>
</dbReference>
<evidence type="ECO:0000259" key="8">
    <source>
        <dbReference type="SMART" id="SM00839"/>
    </source>
</evidence>
<feature type="binding site" evidence="5">
    <location>
        <position position="360"/>
    </location>
    <ligand>
        <name>substrate</name>
    </ligand>
</feature>
<dbReference type="Gene3D" id="1.10.8.1210">
    <property type="match status" value="1"/>
</dbReference>
<dbReference type="SMART" id="SM00839">
    <property type="entry name" value="ELFV_dehydrog"/>
    <property type="match status" value="1"/>
</dbReference>
<dbReference type="SUPFAM" id="SSF51735">
    <property type="entry name" value="NAD(P)-binding Rossmann-fold domains"/>
    <property type="match status" value="1"/>
</dbReference>
<dbReference type="InterPro" id="IPR006096">
    <property type="entry name" value="Glu/Leu/Phe/Val/Trp_DH_C"/>
</dbReference>
<dbReference type="AlphaFoldDB" id="A0A514LM41"/>
<dbReference type="GO" id="GO:0004352">
    <property type="term" value="F:glutamate dehydrogenase (NAD+) activity"/>
    <property type="evidence" value="ECO:0007669"/>
    <property type="project" value="TreeGrafter"/>
</dbReference>
<evidence type="ECO:0000256" key="5">
    <source>
        <dbReference type="PIRSR" id="PIRSR000185-2"/>
    </source>
</evidence>
<proteinExistence type="inferred from homology"/>
<dbReference type="Pfam" id="PF00208">
    <property type="entry name" value="ELFV_dehydrog"/>
    <property type="match status" value="1"/>
</dbReference>
<keyword evidence="5" id="KW-0520">NAD</keyword>
<dbReference type="OrthoDB" id="9803297at2"/>
<evidence type="ECO:0000256" key="6">
    <source>
        <dbReference type="PIRSR" id="PIRSR000185-3"/>
    </source>
</evidence>
<dbReference type="InterPro" id="IPR006097">
    <property type="entry name" value="Glu/Leu/Phe/Val/Trp_DH_dimer"/>
</dbReference>
<evidence type="ECO:0000256" key="2">
    <source>
        <dbReference type="ARBA" id="ARBA00012896"/>
    </source>
</evidence>
<accession>A0A514LM41</accession>
<dbReference type="InterPro" id="IPR006095">
    <property type="entry name" value="Glu/Leu/Phe/Val/Trp_DH"/>
</dbReference>
<evidence type="ECO:0000256" key="3">
    <source>
        <dbReference type="ARBA" id="ARBA00023002"/>
    </source>
</evidence>
<dbReference type="SUPFAM" id="SSF53223">
    <property type="entry name" value="Aminoacid dehydrogenase-like, N-terminal domain"/>
    <property type="match status" value="1"/>
</dbReference>
<feature type="domain" description="Glutamate/phenylalanine/leucine/valine/L-tryptophan dehydrogenase C-terminal" evidence="8">
    <location>
        <begin position="194"/>
        <end position="424"/>
    </location>
</feature>
<evidence type="ECO:0000256" key="1">
    <source>
        <dbReference type="ARBA" id="ARBA00006382"/>
    </source>
</evidence>
<sequence length="426" mass="46402">MMGKESVVDSDKEKSHDRLTIMQELIASALEKWGYTSQVYELLKQPLRTLTVRIPIKMDSGETKTFTGFRVQHSDAIGPGIGGVRFHPEVTEKDVQAQAIWTSLQAGVIDIPYGGASGAIVCNPKELSFRELEALSRGYVRAIISFIGPTKDVIAPDAITNTQIMAWMLDEFSQLKTNHSPGFISGKPLILGGSLGREAAVGKGIVIAAKATAKRIKLPLEKARAIIHGFGNVGTYVAQTLNDAGVKIVGISDGHGALYDPDGLDVDYLMDRRDSFGMVTNIFKKSISKDELLAEDCEMIVDSSRDPNELTAHDAETVKAGIYIETGRGKISEEASARLHHHGTCVIPGLLTNAANTALSYLERVQNNQDYAWMEEEVNQALEGLLEEALTSIVDVSNKRNVNMHEAARMAGIQKLANASRLRGWV</sequence>
<dbReference type="GO" id="GO:0006538">
    <property type="term" value="P:L-glutamate catabolic process"/>
    <property type="evidence" value="ECO:0007669"/>
    <property type="project" value="TreeGrafter"/>
</dbReference>
<keyword evidence="5" id="KW-0547">Nucleotide-binding</keyword>
<reference evidence="10" key="1">
    <citation type="submission" date="2019-01" db="EMBL/GenBank/DDBJ databases">
        <title>Genomic analysis of Salicibibacter sp. NKC3-5.</title>
        <authorList>
            <person name="Oh Y.J."/>
        </authorList>
    </citation>
    <scope>NUCLEOTIDE SEQUENCE [LARGE SCALE GENOMIC DNA]</scope>
    <source>
        <strain evidence="10">NKC3-5</strain>
    </source>
</reference>
<dbReference type="PIRSF" id="PIRSF000185">
    <property type="entry name" value="Glu_DH"/>
    <property type="match status" value="1"/>
</dbReference>
<feature type="binding site" evidence="5">
    <location>
        <position position="232"/>
    </location>
    <ligand>
        <name>NAD(+)</name>
        <dbReference type="ChEBI" id="CHEBI:57540"/>
    </ligand>
</feature>
<evidence type="ECO:0000313" key="10">
    <source>
        <dbReference type="Proteomes" id="UP000319756"/>
    </source>
</evidence>
<dbReference type="PANTHER" id="PTHR11606">
    <property type="entry name" value="GLUTAMATE DEHYDROGENASE"/>
    <property type="match status" value="1"/>
</dbReference>
<name>A0A514LM41_9BACI</name>
<dbReference type="InterPro" id="IPR014362">
    <property type="entry name" value="Glu_DH"/>
</dbReference>
<dbReference type="InterPro" id="IPR046346">
    <property type="entry name" value="Aminoacid_DH-like_N_sf"/>
</dbReference>
<dbReference type="GO" id="GO:0000166">
    <property type="term" value="F:nucleotide binding"/>
    <property type="evidence" value="ECO:0007669"/>
    <property type="project" value="UniProtKB-KW"/>
</dbReference>
<dbReference type="Proteomes" id="UP000319756">
    <property type="component" value="Chromosome"/>
</dbReference>
<dbReference type="Pfam" id="PF02812">
    <property type="entry name" value="ELFV_dehydrog_N"/>
    <property type="match status" value="1"/>
</dbReference>
<comment type="similarity">
    <text evidence="1 4 7">Belongs to the Glu/Leu/Phe/Val dehydrogenases family.</text>
</comment>